<proteinExistence type="predicted"/>
<feature type="non-terminal residue" evidence="1">
    <location>
        <position position="116"/>
    </location>
</feature>
<name>A0A0H2R054_9AGAM</name>
<gene>
    <name evidence="1" type="ORF">SCHPADRAFT_815812</name>
</gene>
<evidence type="ECO:0000313" key="2">
    <source>
        <dbReference type="Proteomes" id="UP000053477"/>
    </source>
</evidence>
<feature type="non-terminal residue" evidence="1">
    <location>
        <position position="1"/>
    </location>
</feature>
<accession>A0A0H2R054</accession>
<reference evidence="1 2" key="1">
    <citation type="submission" date="2015-04" db="EMBL/GenBank/DDBJ databases">
        <title>Complete genome sequence of Schizopora paradoxa KUC8140, a cosmopolitan wood degrader in East Asia.</title>
        <authorList>
            <consortium name="DOE Joint Genome Institute"/>
            <person name="Min B."/>
            <person name="Park H."/>
            <person name="Jang Y."/>
            <person name="Kim J.-J."/>
            <person name="Kim K.H."/>
            <person name="Pangilinan J."/>
            <person name="Lipzen A."/>
            <person name="Riley R."/>
            <person name="Grigoriev I.V."/>
            <person name="Spatafora J.W."/>
            <person name="Choi I.-G."/>
        </authorList>
    </citation>
    <scope>NUCLEOTIDE SEQUENCE [LARGE SCALE GENOMIC DNA]</scope>
    <source>
        <strain evidence="1 2">KUC8140</strain>
    </source>
</reference>
<dbReference type="EMBL" id="KQ086370">
    <property type="protein sequence ID" value="KLO05064.1"/>
    <property type="molecule type" value="Genomic_DNA"/>
</dbReference>
<dbReference type="OrthoDB" id="2683861at2759"/>
<evidence type="ECO:0000313" key="1">
    <source>
        <dbReference type="EMBL" id="KLO05064.1"/>
    </source>
</evidence>
<dbReference type="AlphaFoldDB" id="A0A0H2R054"/>
<dbReference type="Proteomes" id="UP000053477">
    <property type="component" value="Unassembled WGS sequence"/>
</dbReference>
<keyword evidence="2" id="KW-1185">Reference proteome</keyword>
<protein>
    <submittedName>
        <fullName evidence="1">Uncharacterized protein</fullName>
    </submittedName>
</protein>
<organism evidence="1 2">
    <name type="scientific">Schizopora paradoxa</name>
    <dbReference type="NCBI Taxonomy" id="27342"/>
    <lineage>
        <taxon>Eukaryota</taxon>
        <taxon>Fungi</taxon>
        <taxon>Dikarya</taxon>
        <taxon>Basidiomycota</taxon>
        <taxon>Agaricomycotina</taxon>
        <taxon>Agaricomycetes</taxon>
        <taxon>Hymenochaetales</taxon>
        <taxon>Schizoporaceae</taxon>
        <taxon>Schizopora</taxon>
    </lineage>
</organism>
<sequence length="116" mass="13710">RPEEVSWWIKRARGAHLHPAIDDTAEFSAQCRSWWTSLMPEWRRVSDFGDWPLSRDEHPVERWSTVRIGGPNGILLFLACLMWWKEIAEPDSELEKEYLSVLEDVEWVFARVSAVR</sequence>
<dbReference type="InParanoid" id="A0A0H2R054"/>